<dbReference type="OrthoDB" id="6196244at2"/>
<evidence type="ECO:0000259" key="1">
    <source>
        <dbReference type="Pfam" id="PF22707"/>
    </source>
</evidence>
<evidence type="ECO:0000313" key="4">
    <source>
        <dbReference type="Proteomes" id="UP000319859"/>
    </source>
</evidence>
<feature type="domain" description="TOTE conflict systems S1/CSD-like" evidence="1">
    <location>
        <begin position="576"/>
        <end position="634"/>
    </location>
</feature>
<sequence>MKPGQQVTALRKGGQLDEAFKLATELVAAPEANEWEVGAYGWCLIDLVKRHAADRDQASLHGYLSLLTKFEVPSGNELLAEHRERALALVDDDRRAVMAARKLGKDGQHDKAVGAFAALMAKGALTKDDKTAFGWELYRATQAIFRAAEGQDLAPSAIDTVKRHLNTYLKLGISESGLLHSCMMQQAVRLSHGDHLRLPAFARLWGLDSFRREDFEESRLDDGKTFPPLAETVLQRASKEAAKGGSSAEMNYILPYLERGLELFPENVWLKLNMVKLLRGLERLDEARLLATDFARSKAGEYWTWELIGDLEVEPAMRLSCYAKALTCSEDDTFVSKLRLKFAALVAADHPGEARAEVERVIKHRRREGTRIPIDAQRMAESAWFLAAAPSTSGRSFYDRFKSRAEELLFAHLPWTDASVGDEFVIEGQEGQKDRTRRRIFVKASPLPLEISVSAGHPDVRGCRPGAPIKVQMEVSAAEPWKVMVHRIQPRNGASDDVVPELCGVIDHLNRAKSLLHFVVAKGIDGTFPLADFAGSAAIGQAVAVRATRYHSRKGTRTRALSVSSATRSPGTDVLKPFNDDVEVRNGLGFTSAGIFIPPDVVAESMIADGDRVEGLAVINFDKKRSTWGWKAISAKND</sequence>
<accession>A0A560EYD0</accession>
<evidence type="ECO:0000259" key="2">
    <source>
        <dbReference type="Pfam" id="PF22708"/>
    </source>
</evidence>
<evidence type="ECO:0000313" key="3">
    <source>
        <dbReference type="EMBL" id="TWB14245.1"/>
    </source>
</evidence>
<comment type="caution">
    <text evidence="3">The sequence shown here is derived from an EMBL/GenBank/DDBJ whole genome shotgun (WGS) entry which is preliminary data.</text>
</comment>
<dbReference type="AlphaFoldDB" id="A0A560EYD0"/>
<proteinExistence type="predicted"/>
<dbReference type="Pfam" id="PF22707">
    <property type="entry name" value="S1CSD-TOTE-2"/>
    <property type="match status" value="1"/>
</dbReference>
<dbReference type="InterPro" id="IPR054283">
    <property type="entry name" value="DUF7017"/>
</dbReference>
<dbReference type="Proteomes" id="UP000319859">
    <property type="component" value="Unassembled WGS sequence"/>
</dbReference>
<dbReference type="InterPro" id="IPR054427">
    <property type="entry name" value="S1CSD-TOTE-2"/>
</dbReference>
<feature type="domain" description="TOTE conflict systems S1/CSD-like" evidence="2">
    <location>
        <begin position="497"/>
        <end position="559"/>
    </location>
</feature>
<dbReference type="InterPro" id="IPR054426">
    <property type="entry name" value="S1CSD-TOTE-1"/>
</dbReference>
<dbReference type="EMBL" id="VITN01000017">
    <property type="protein sequence ID" value="TWB14245.1"/>
    <property type="molecule type" value="Genomic_DNA"/>
</dbReference>
<reference evidence="3 4" key="1">
    <citation type="submission" date="2019-06" db="EMBL/GenBank/DDBJ databases">
        <title>Genomic Encyclopedia of Type Strains, Phase IV (KMG-V): Genome sequencing to study the core and pangenomes of soil and plant-associated prokaryotes.</title>
        <authorList>
            <person name="Whitman W."/>
        </authorList>
    </citation>
    <scope>NUCLEOTIDE SEQUENCE [LARGE SCALE GENOMIC DNA]</scope>
    <source>
        <strain evidence="3 4">BR 11880</strain>
    </source>
</reference>
<dbReference type="RefSeq" id="WP_145752376.1">
    <property type="nucleotide sequence ID" value="NZ_VITN01000017.1"/>
</dbReference>
<protein>
    <submittedName>
        <fullName evidence="3">Uncharacterized protein</fullName>
    </submittedName>
</protein>
<gene>
    <name evidence="3" type="ORF">FBZ89_117111</name>
</gene>
<organism evidence="3 4">
    <name type="scientific">Nitrospirillum amazonense</name>
    <dbReference type="NCBI Taxonomy" id="28077"/>
    <lineage>
        <taxon>Bacteria</taxon>
        <taxon>Pseudomonadati</taxon>
        <taxon>Pseudomonadota</taxon>
        <taxon>Alphaproteobacteria</taxon>
        <taxon>Rhodospirillales</taxon>
        <taxon>Azospirillaceae</taxon>
        <taxon>Nitrospirillum</taxon>
    </lineage>
</organism>
<dbReference type="Pfam" id="PF22708">
    <property type="entry name" value="S1CSD-TOTE-1"/>
    <property type="match status" value="1"/>
</dbReference>
<name>A0A560EYD0_9PROT</name>
<dbReference type="Pfam" id="PF22860">
    <property type="entry name" value="DUF7017"/>
    <property type="match status" value="1"/>
</dbReference>